<dbReference type="EMBL" id="CAUYUJ010016422">
    <property type="protein sequence ID" value="CAK0865165.1"/>
    <property type="molecule type" value="Genomic_DNA"/>
</dbReference>
<accession>A0ABN9UY49</accession>
<evidence type="ECO:0000313" key="3">
    <source>
        <dbReference type="Proteomes" id="UP001189429"/>
    </source>
</evidence>
<organism evidence="2 3">
    <name type="scientific">Prorocentrum cordatum</name>
    <dbReference type="NCBI Taxonomy" id="2364126"/>
    <lineage>
        <taxon>Eukaryota</taxon>
        <taxon>Sar</taxon>
        <taxon>Alveolata</taxon>
        <taxon>Dinophyceae</taxon>
        <taxon>Prorocentrales</taxon>
        <taxon>Prorocentraceae</taxon>
        <taxon>Prorocentrum</taxon>
    </lineage>
</organism>
<dbReference type="Proteomes" id="UP001189429">
    <property type="component" value="Unassembled WGS sequence"/>
</dbReference>
<feature type="compositionally biased region" description="Basic and acidic residues" evidence="1">
    <location>
        <begin position="121"/>
        <end position="133"/>
    </location>
</feature>
<reference evidence="2" key="1">
    <citation type="submission" date="2023-10" db="EMBL/GenBank/DDBJ databases">
        <authorList>
            <person name="Chen Y."/>
            <person name="Shah S."/>
            <person name="Dougan E. K."/>
            <person name="Thang M."/>
            <person name="Chan C."/>
        </authorList>
    </citation>
    <scope>NUCLEOTIDE SEQUENCE [LARGE SCALE GENOMIC DNA]</scope>
</reference>
<keyword evidence="3" id="KW-1185">Reference proteome</keyword>
<feature type="compositionally biased region" description="Basic residues" evidence="1">
    <location>
        <begin position="144"/>
        <end position="153"/>
    </location>
</feature>
<feature type="region of interest" description="Disordered" evidence="1">
    <location>
        <begin position="33"/>
        <end position="153"/>
    </location>
</feature>
<comment type="caution">
    <text evidence="2">The sequence shown here is derived from an EMBL/GenBank/DDBJ whole genome shotgun (WGS) entry which is preliminary data.</text>
</comment>
<evidence type="ECO:0000313" key="2">
    <source>
        <dbReference type="EMBL" id="CAK0865165.1"/>
    </source>
</evidence>
<protein>
    <submittedName>
        <fullName evidence="2">Uncharacterized protein</fullName>
    </submittedName>
</protein>
<sequence length="153" mass="17072">MQRGTYFAVCVRMHTTMISQMGACHLARRPRRETPYYGTRSGPCRGSARTLRAATRADLDSRRRRGGRMAGQRVSGGKGTHGESRGGRAAARGHEEEEEEEEEEERKQRPGGDTAAAAHSPHGEPKSQRRPPPDPRVFSALYVTRRRPSLSLY</sequence>
<proteinExistence type="predicted"/>
<name>A0ABN9UY49_9DINO</name>
<gene>
    <name evidence="2" type="ORF">PCOR1329_LOCUS52757</name>
</gene>
<evidence type="ECO:0000256" key="1">
    <source>
        <dbReference type="SAM" id="MobiDB-lite"/>
    </source>
</evidence>